<dbReference type="AlphaFoldDB" id="A0A098ECZ7"/>
<evidence type="ECO:0000313" key="1">
    <source>
        <dbReference type="EMBL" id="CEG12895.1"/>
    </source>
</evidence>
<dbReference type="EMBL" id="CCXY01000211">
    <property type="protein sequence ID" value="CEG12895.1"/>
    <property type="molecule type" value="Genomic_DNA"/>
</dbReference>
<sequence length="70" mass="7926">MLFINTNYVLGHYQIFRAGKNLWLDAITCCCDQNFNPIIEIGDNVDLSDNVHIGCTHRIKIGNNGILSKF</sequence>
<organism evidence="1">
    <name type="scientific">groundwater metagenome</name>
    <dbReference type="NCBI Taxonomy" id="717931"/>
    <lineage>
        <taxon>unclassified sequences</taxon>
        <taxon>metagenomes</taxon>
        <taxon>ecological metagenomes</taxon>
    </lineage>
</organism>
<accession>A0A098ECZ7</accession>
<gene>
    <name evidence="1" type="ORF">MSIBF_A2890006</name>
</gene>
<reference evidence="1" key="1">
    <citation type="submission" date="2014-09" db="EMBL/GenBank/DDBJ databases">
        <authorList>
            <person name="Probst J Alexander"/>
        </authorList>
    </citation>
    <scope>NUCLEOTIDE SEQUENCE</scope>
</reference>
<protein>
    <submittedName>
        <fullName evidence="1">Uncharacterized protein</fullName>
    </submittedName>
</protein>
<name>A0A098ECZ7_9ZZZZ</name>
<proteinExistence type="predicted"/>